<evidence type="ECO:0000313" key="1">
    <source>
        <dbReference type="EMBL" id="PER55607.1"/>
    </source>
</evidence>
<organism evidence="1 2">
    <name type="scientific">Bacillus thuringiensis</name>
    <dbReference type="NCBI Taxonomy" id="1428"/>
    <lineage>
        <taxon>Bacteria</taxon>
        <taxon>Bacillati</taxon>
        <taxon>Bacillota</taxon>
        <taxon>Bacilli</taxon>
        <taxon>Bacillales</taxon>
        <taxon>Bacillaceae</taxon>
        <taxon>Bacillus</taxon>
        <taxon>Bacillus cereus group</taxon>
    </lineage>
</organism>
<dbReference type="EMBL" id="NTYF01000023">
    <property type="protein sequence ID" value="PER55607.1"/>
    <property type="molecule type" value="Genomic_DNA"/>
</dbReference>
<proteinExistence type="predicted"/>
<dbReference type="Proteomes" id="UP000219897">
    <property type="component" value="Unassembled WGS sequence"/>
</dbReference>
<comment type="caution">
    <text evidence="1">The sequence shown here is derived from an EMBL/GenBank/DDBJ whole genome shotgun (WGS) entry which is preliminary data.</text>
</comment>
<gene>
    <name evidence="1" type="ORF">CN495_07585</name>
</gene>
<sequence length="123" mass="13579">MSKMSETLMGLLIFSVFALVFVIQGFVAMMTVNQYSKNTTEMTQIIRETGGLSSEAVAYGDHLKKQGITYQISDSNGGAVSSSKGYTGKTLYVKYNCKLKFSAGFEKSLDLNREDAVFITKRD</sequence>
<evidence type="ECO:0008006" key="3">
    <source>
        <dbReference type="Google" id="ProtNLM"/>
    </source>
</evidence>
<reference evidence="1 2" key="1">
    <citation type="submission" date="2017-09" db="EMBL/GenBank/DDBJ databases">
        <title>Large-scale bioinformatics analysis of Bacillus genomes uncovers conserved roles of natural products in bacterial physiology.</title>
        <authorList>
            <consortium name="Agbiome Team Llc"/>
            <person name="Bleich R.M."/>
            <person name="Kirk G.J."/>
            <person name="Santa Maria K.C."/>
            <person name="Allen S.E."/>
            <person name="Farag S."/>
            <person name="Shank E.A."/>
            <person name="Bowers A."/>
        </authorList>
    </citation>
    <scope>NUCLEOTIDE SEQUENCE [LARGE SCALE GENOMIC DNA]</scope>
    <source>
        <strain evidence="1 2">AFS005140</strain>
    </source>
</reference>
<protein>
    <recommendedName>
        <fullName evidence="3">DUF4320 family protein</fullName>
    </recommendedName>
</protein>
<evidence type="ECO:0000313" key="2">
    <source>
        <dbReference type="Proteomes" id="UP000219897"/>
    </source>
</evidence>
<accession>A0ABD6SKL6</accession>
<dbReference type="RefSeq" id="WP_098316955.1">
    <property type="nucleotide sequence ID" value="NZ_NTYF01000023.1"/>
</dbReference>
<dbReference type="AlphaFoldDB" id="A0ABD6SKL6"/>
<name>A0ABD6SKL6_BACTU</name>